<sequence length="132" mass="14429">MSTTDISRYLRWKQDVAAHDYAAASSYLSIRFGESRAEKAAAELRKLPVITRRANDIMRATGREPLPLSDPGVVNELKKVLGGERLSPILVAEADIADGYHRLSLAYALDPYAEVPLKLGGVTVGEPRIVPL</sequence>
<gene>
    <name evidence="1" type="ORF">EAS64_36780</name>
</gene>
<dbReference type="RefSeq" id="WP_145860834.1">
    <property type="nucleotide sequence ID" value="NZ_RPFW01000009.1"/>
</dbReference>
<evidence type="ECO:0000313" key="1">
    <source>
        <dbReference type="EMBL" id="TVZ00217.1"/>
    </source>
</evidence>
<protein>
    <submittedName>
        <fullName evidence="1">Uncharacterized protein</fullName>
    </submittedName>
</protein>
<evidence type="ECO:0000313" key="2">
    <source>
        <dbReference type="Proteomes" id="UP000460272"/>
    </source>
</evidence>
<accession>A0A6P2BNK6</accession>
<proteinExistence type="predicted"/>
<dbReference type="AlphaFoldDB" id="A0A6P2BNK6"/>
<dbReference type="EMBL" id="RPFW01000009">
    <property type="protein sequence ID" value="TVZ00217.1"/>
    <property type="molecule type" value="Genomic_DNA"/>
</dbReference>
<reference evidence="1 2" key="1">
    <citation type="submission" date="2018-11" db="EMBL/GenBank/DDBJ databases">
        <title>Trebonia kvetii gen.nov., sp.nov., a novel acidophilic actinobacterium, and proposal of the new actinobacterial family Treboniaceae fam. nov.</title>
        <authorList>
            <person name="Rapoport D."/>
            <person name="Sagova-Mareckova M."/>
            <person name="Sedlacek I."/>
            <person name="Provaznik J."/>
            <person name="Kralova S."/>
            <person name="Pavlinic D."/>
            <person name="Benes V."/>
            <person name="Kopecky J."/>
        </authorList>
    </citation>
    <scope>NUCLEOTIDE SEQUENCE [LARGE SCALE GENOMIC DNA]</scope>
    <source>
        <strain evidence="1 2">15Tr583</strain>
    </source>
</reference>
<dbReference type="OrthoDB" id="8539206at2"/>
<comment type="caution">
    <text evidence="1">The sequence shown here is derived from an EMBL/GenBank/DDBJ whole genome shotgun (WGS) entry which is preliminary data.</text>
</comment>
<organism evidence="1 2">
    <name type="scientific">Trebonia kvetii</name>
    <dbReference type="NCBI Taxonomy" id="2480626"/>
    <lineage>
        <taxon>Bacteria</taxon>
        <taxon>Bacillati</taxon>
        <taxon>Actinomycetota</taxon>
        <taxon>Actinomycetes</taxon>
        <taxon>Streptosporangiales</taxon>
        <taxon>Treboniaceae</taxon>
        <taxon>Trebonia</taxon>
    </lineage>
</organism>
<name>A0A6P2BNK6_9ACTN</name>
<keyword evidence="2" id="KW-1185">Reference proteome</keyword>
<dbReference type="Proteomes" id="UP000460272">
    <property type="component" value="Unassembled WGS sequence"/>
</dbReference>